<feature type="compositionally biased region" description="Polar residues" evidence="1">
    <location>
        <begin position="297"/>
        <end position="325"/>
    </location>
</feature>
<evidence type="ECO:0000313" key="3">
    <source>
        <dbReference type="EMBL" id="HIW87632.1"/>
    </source>
</evidence>
<reference evidence="3" key="1">
    <citation type="journal article" date="2021" name="PeerJ">
        <title>Extensive microbial diversity within the chicken gut microbiome revealed by metagenomics and culture.</title>
        <authorList>
            <person name="Gilroy R."/>
            <person name="Ravi A."/>
            <person name="Getino M."/>
            <person name="Pursley I."/>
            <person name="Horton D.L."/>
            <person name="Alikhan N.F."/>
            <person name="Baker D."/>
            <person name="Gharbi K."/>
            <person name="Hall N."/>
            <person name="Watson M."/>
            <person name="Adriaenssens E.M."/>
            <person name="Foster-Nyarko E."/>
            <person name="Jarju S."/>
            <person name="Secka A."/>
            <person name="Antonio M."/>
            <person name="Oren A."/>
            <person name="Chaudhuri R.R."/>
            <person name="La Ragione R."/>
            <person name="Hildebrand F."/>
            <person name="Pallen M.J."/>
        </authorList>
    </citation>
    <scope>NUCLEOTIDE SEQUENCE</scope>
    <source>
        <strain evidence="3">Gambia16-930</strain>
    </source>
</reference>
<dbReference type="AlphaFoldDB" id="A0A9D1RHC1"/>
<dbReference type="EMBL" id="DXGG01000160">
    <property type="protein sequence ID" value="HIW87632.1"/>
    <property type="molecule type" value="Genomic_DNA"/>
</dbReference>
<evidence type="ECO:0000256" key="2">
    <source>
        <dbReference type="SAM" id="Phobius"/>
    </source>
</evidence>
<name>A0A9D1RHC1_9BACT</name>
<reference evidence="3" key="2">
    <citation type="submission" date="2021-04" db="EMBL/GenBank/DDBJ databases">
        <authorList>
            <person name="Gilroy R."/>
        </authorList>
    </citation>
    <scope>NUCLEOTIDE SEQUENCE</scope>
    <source>
        <strain evidence="3">Gambia16-930</strain>
    </source>
</reference>
<organism evidence="3 4">
    <name type="scientific">Candidatus Onthomorpha intestinigallinarum</name>
    <dbReference type="NCBI Taxonomy" id="2840880"/>
    <lineage>
        <taxon>Bacteria</taxon>
        <taxon>Pseudomonadati</taxon>
        <taxon>Bacteroidota</taxon>
        <taxon>Bacteroidia</taxon>
        <taxon>Bacteroidales</taxon>
        <taxon>Candidatus Onthomorpha</taxon>
    </lineage>
</organism>
<evidence type="ECO:0000256" key="1">
    <source>
        <dbReference type="SAM" id="MobiDB-lite"/>
    </source>
</evidence>
<feature type="region of interest" description="Disordered" evidence="1">
    <location>
        <begin position="248"/>
        <end position="389"/>
    </location>
</feature>
<feature type="transmembrane region" description="Helical" evidence="2">
    <location>
        <begin position="12"/>
        <end position="31"/>
    </location>
</feature>
<gene>
    <name evidence="3" type="ORF">IAC47_05095</name>
</gene>
<evidence type="ECO:0000313" key="4">
    <source>
        <dbReference type="Proteomes" id="UP000824267"/>
    </source>
</evidence>
<protein>
    <submittedName>
        <fullName evidence="3">Uncharacterized protein</fullName>
    </submittedName>
</protein>
<comment type="caution">
    <text evidence="3">The sequence shown here is derived from an EMBL/GenBank/DDBJ whole genome shotgun (WGS) entry which is preliminary data.</text>
</comment>
<accession>A0A9D1RHC1</accession>
<feature type="compositionally biased region" description="Polar residues" evidence="1">
    <location>
        <begin position="271"/>
        <end position="290"/>
    </location>
</feature>
<sequence>MKIRRSFKQAVLNIGLFAFISILFWGCGLSLSTVSYDDVYSTSDDDIYLREKPVTRNGNLVYQDSNYKRDSRVYRELVTEPSEVGTESAGEVATEDYSQFDEDDYYDYAYTARIRRFYRPIVYVDYYADYYTDMYWYTYDPFYWGTSIYLGYSWWYPSYYARWYDPFYWSFYRPWYYNPYWHGHWCCNPWYHHHYDICYFNSRDHNSNLYRNNPTGGSIRGLSRGLSTAGYVETNSLKKNLSRSSNVIKGTSSANSGLKRADNMTKPTAMGNKQVSSLKRNNGNTTSTTRKLAKPNKTFNSNSTLNKQNNLTTPKNTIKRNNNSYNPPTTRNRSSNSTINRRNYNNNRSISTPSRSMNRSSSISAPSRSSSRSFSTGRSSSSGTRTLRR</sequence>
<proteinExistence type="predicted"/>
<keyword evidence="2" id="KW-1133">Transmembrane helix</keyword>
<feature type="compositionally biased region" description="Low complexity" evidence="1">
    <location>
        <begin position="326"/>
        <end position="389"/>
    </location>
</feature>
<dbReference type="Proteomes" id="UP000824267">
    <property type="component" value="Unassembled WGS sequence"/>
</dbReference>
<keyword evidence="2" id="KW-0812">Transmembrane</keyword>
<keyword evidence="2" id="KW-0472">Membrane</keyword>